<feature type="domain" description="Doublecortin" evidence="2">
    <location>
        <begin position="1577"/>
        <end position="1650"/>
    </location>
</feature>
<dbReference type="PROSITE" id="PS50309">
    <property type="entry name" value="DC"/>
    <property type="match status" value="1"/>
</dbReference>
<dbReference type="EMBL" id="MIKF01000665">
    <property type="protein sequence ID" value="RTE68976.1"/>
    <property type="molecule type" value="Genomic_DNA"/>
</dbReference>
<dbReference type="InterPro" id="IPR003533">
    <property type="entry name" value="Doublecortin_dom"/>
</dbReference>
<protein>
    <recommendedName>
        <fullName evidence="2">Doublecortin domain-containing protein</fullName>
    </recommendedName>
</protein>
<reference evidence="3 4" key="1">
    <citation type="submission" date="2017-06" db="EMBL/GenBank/DDBJ databases">
        <title>Comparative genomic analysis of Ambrosia Fusariam Clade fungi.</title>
        <authorList>
            <person name="Stajich J.E."/>
            <person name="Carrillo J."/>
            <person name="Kijimoto T."/>
            <person name="Eskalen A."/>
            <person name="O'Donnell K."/>
            <person name="Kasson M."/>
        </authorList>
    </citation>
    <scope>NUCLEOTIDE SEQUENCE [LARGE SCALE GENOMIC DNA]</scope>
    <source>
        <strain evidence="3 4">UCR1854</strain>
    </source>
</reference>
<feature type="region of interest" description="Disordered" evidence="1">
    <location>
        <begin position="380"/>
        <end position="436"/>
    </location>
</feature>
<feature type="region of interest" description="Disordered" evidence="1">
    <location>
        <begin position="1009"/>
        <end position="1046"/>
    </location>
</feature>
<feature type="compositionally biased region" description="Acidic residues" evidence="1">
    <location>
        <begin position="388"/>
        <end position="432"/>
    </location>
</feature>
<dbReference type="Pfam" id="PF12013">
    <property type="entry name" value="OrsD"/>
    <property type="match status" value="1"/>
</dbReference>
<gene>
    <name evidence="3" type="ORF">BHE90_016645</name>
</gene>
<dbReference type="Proteomes" id="UP000287124">
    <property type="component" value="Unassembled WGS sequence"/>
</dbReference>
<proteinExistence type="predicted"/>
<comment type="caution">
    <text evidence="3">The sequence shown here is derived from an EMBL/GenBank/DDBJ whole genome shotgun (WGS) entry which is preliminary data.</text>
</comment>
<dbReference type="GO" id="GO:0035556">
    <property type="term" value="P:intracellular signal transduction"/>
    <property type="evidence" value="ECO:0007669"/>
    <property type="project" value="InterPro"/>
</dbReference>
<feature type="region of interest" description="Disordered" evidence="1">
    <location>
        <begin position="64"/>
        <end position="83"/>
    </location>
</feature>
<sequence>MANPDLLGSLHLFHDAEARVLICTRDQCKFALSTGPSRVTTHLRDKHNIPSEERKGLSRLLKSLSPPGLLDPDEAPPRADRSAEHDKLRVYEGFACVHCVFRTISLQLMRRHLSGPQDDCPFQNTQSRIRRRRDLDQQFECVYLQTWTTGSTRKYWIIQRGGSVIRPLDGPAVQSHLRAVLMRELGRQQRPPAPEPGVTEFALQRPWLERTRWDRTFSDRGRRDLLTALTRTCTSPGGREYVLGCPEGVDEDLVSPGRDEDLIAFFLCLADVMLDRCEETVRNTSRHILCWLKSTQTSSIYSKPFTLVQLPSSSAKYRLILKRCLAMVFRLYRMAPDMRMRAAGLSLSRKQLQILDAMWAHEAAGDSAGLEKLAGKYRSPIRRGQAATDDEEDECGVEYNDEAKEEQDDDDEDDEDEDEDEDDEEEGGDGLDEDRGFTTWIDDLDEMCEDEIPGDEAEPGVTRGSPEELVELLFGLTLALATQPVIDGRPQTTVLIYFSGILGFSSSPDSVFLPARSYTSNLSAMIYILRLVFLEYALPLRPYHALGVERRPRVGQLDRLQPIRRQYMVMESQSPLEELLSLRNFGYVMSRTDEPPHFLRWSDDGQVVSIGDEISVSMSRFRRLPEHFIKEAARICDEMMFSWDPAIDLSNIKDDLTNNKEGFSFVLHPDNKLDEAYLGLCNRASRAHRGGLVRGTGWDWEAVCLYFKKEEALLSALVGGMFCSGGQLPRCTEVLSLLCSNGELHPRSIYVHDRSMIYLTRHHKSKRTTNREFIVARFLPAQLGHILYKYLVYVRPFIHLLHRERGIYPSDKASGTPLLFREDIGLASRPWQTGRLTAILRGATSIVWGQSVNSRQFRQMCIGITEKHVRDVYEPFNRFDDRSASARRNVVFAWQSGHRPLQRGTTYGLDGAFPTKLQPQLLELYRWASSRWHEFLHLPSYLAHVPVAEDPFKRDIRSSPLTRGRERDEDGGGDTGVTTSMTVSPTRVALGWGCSPQAAERHPPVRQALVWSSGGPAPGRATQQQQIRRADRGPSTSDGSWDGEVAGEKEDAVAFFKRIYREDQEAFERESLRQRQQQAARDEPARHDRSAKRSIHQTSGSQDAAPRPKRSRGLPLPLSLERGRDRGPGRLGQASPVGRDLPHDDRRYRPLFGHPSDLPTTGAIDSLQAMLDHLGGRISFSNDNNALRARMKLWELGDRLEEWSTVGCQLCFINDEPGLDHTLDDCTMTGSDTARRLLGWLETLRLDRFGRTYGLCSLCTEDSQVCQEVVVANQICCASTEDEKNHWRQRRDSAAGPDGLCENKLVIRRTIAALCTSDDQILGKALTKFISEKDGVDLTAESQAIEWFERKVPHREAWVPQLLVVLDILVAAFDLLRGRRRRDRRADSGHDGSSEGGVGLHCDVPSLEMSWDDSDEVAGWKVVMDWWIEHALRQCPFGGKPTLKMGLAEAIFEEGIWALGGCLGCALPRELCQAWSKSASGRWKRDQGIRCQYGRQAYDTAIGFFYCRYIPSHGGSEDLLWGQLMFKEGDDERFILPLAGIEDDLTHTRRGRSFIHTNDLAGKEVEMLEDLVMGSRKTEFLDRAGEWKWAGIRKYLKLVKKFEEFLLLLSHITGGQPSRGEEITGLRLVNGINRDRNVFVIDGDVVLVTH</sequence>
<evidence type="ECO:0000313" key="3">
    <source>
        <dbReference type="EMBL" id="RTE68976.1"/>
    </source>
</evidence>
<evidence type="ECO:0000259" key="2">
    <source>
        <dbReference type="PROSITE" id="PS50309"/>
    </source>
</evidence>
<dbReference type="InterPro" id="IPR022698">
    <property type="entry name" value="OrsD"/>
</dbReference>
<feature type="compositionally biased region" description="Basic and acidic residues" evidence="1">
    <location>
        <begin position="956"/>
        <end position="970"/>
    </location>
</feature>
<organism evidence="3 4">
    <name type="scientific">Fusarium euwallaceae</name>
    <dbReference type="NCBI Taxonomy" id="1147111"/>
    <lineage>
        <taxon>Eukaryota</taxon>
        <taxon>Fungi</taxon>
        <taxon>Dikarya</taxon>
        <taxon>Ascomycota</taxon>
        <taxon>Pezizomycotina</taxon>
        <taxon>Sordariomycetes</taxon>
        <taxon>Hypocreomycetidae</taxon>
        <taxon>Hypocreales</taxon>
        <taxon>Nectriaceae</taxon>
        <taxon>Fusarium</taxon>
        <taxon>Fusarium solani species complex</taxon>
    </lineage>
</organism>
<name>A0A430KZW2_9HYPO</name>
<feature type="region of interest" description="Disordered" evidence="1">
    <location>
        <begin position="1068"/>
        <end position="1147"/>
    </location>
</feature>
<keyword evidence="4" id="KW-1185">Reference proteome</keyword>
<evidence type="ECO:0000256" key="1">
    <source>
        <dbReference type="SAM" id="MobiDB-lite"/>
    </source>
</evidence>
<feature type="region of interest" description="Disordered" evidence="1">
    <location>
        <begin position="956"/>
        <end position="983"/>
    </location>
</feature>
<evidence type="ECO:0000313" key="4">
    <source>
        <dbReference type="Proteomes" id="UP000287124"/>
    </source>
</evidence>
<accession>A0A430KZW2</accession>